<gene>
    <name evidence="2" type="ORF">GUJ93_ZPchr0001g30053</name>
</gene>
<comment type="caution">
    <text evidence="2">The sequence shown here is derived from an EMBL/GenBank/DDBJ whole genome shotgun (WGS) entry which is preliminary data.</text>
</comment>
<reference evidence="2" key="2">
    <citation type="submission" date="2021-02" db="EMBL/GenBank/DDBJ databases">
        <authorList>
            <person name="Kimball J.A."/>
            <person name="Haas M.W."/>
            <person name="Macchietto M."/>
            <person name="Kono T."/>
            <person name="Duquette J."/>
            <person name="Shao M."/>
        </authorList>
    </citation>
    <scope>NUCLEOTIDE SEQUENCE</scope>
    <source>
        <tissue evidence="2">Fresh leaf tissue</tissue>
    </source>
</reference>
<name>A0A8J5VAQ7_ZIZPA</name>
<evidence type="ECO:0000256" key="1">
    <source>
        <dbReference type="SAM" id="MobiDB-lite"/>
    </source>
</evidence>
<protein>
    <submittedName>
        <fullName evidence="2">Uncharacterized protein</fullName>
    </submittedName>
</protein>
<accession>A0A8J5VAQ7</accession>
<proteinExistence type="predicted"/>
<feature type="region of interest" description="Disordered" evidence="1">
    <location>
        <begin position="1"/>
        <end position="114"/>
    </location>
</feature>
<keyword evidence="3" id="KW-1185">Reference proteome</keyword>
<dbReference type="AlphaFoldDB" id="A0A8J5VAQ7"/>
<reference evidence="2" key="1">
    <citation type="journal article" date="2021" name="bioRxiv">
        <title>Whole Genome Assembly and Annotation of Northern Wild Rice, Zizania palustris L., Supports a Whole Genome Duplication in the Zizania Genus.</title>
        <authorList>
            <person name="Haas M."/>
            <person name="Kono T."/>
            <person name="Macchietto M."/>
            <person name="Millas R."/>
            <person name="McGilp L."/>
            <person name="Shao M."/>
            <person name="Duquette J."/>
            <person name="Hirsch C.N."/>
            <person name="Kimball J."/>
        </authorList>
    </citation>
    <scope>NUCLEOTIDE SEQUENCE</scope>
    <source>
        <tissue evidence="2">Fresh leaf tissue</tissue>
    </source>
</reference>
<evidence type="ECO:0000313" key="2">
    <source>
        <dbReference type="EMBL" id="KAG8053041.1"/>
    </source>
</evidence>
<organism evidence="2 3">
    <name type="scientific">Zizania palustris</name>
    <name type="common">Northern wild rice</name>
    <dbReference type="NCBI Taxonomy" id="103762"/>
    <lineage>
        <taxon>Eukaryota</taxon>
        <taxon>Viridiplantae</taxon>
        <taxon>Streptophyta</taxon>
        <taxon>Embryophyta</taxon>
        <taxon>Tracheophyta</taxon>
        <taxon>Spermatophyta</taxon>
        <taxon>Magnoliopsida</taxon>
        <taxon>Liliopsida</taxon>
        <taxon>Poales</taxon>
        <taxon>Poaceae</taxon>
        <taxon>BOP clade</taxon>
        <taxon>Oryzoideae</taxon>
        <taxon>Oryzeae</taxon>
        <taxon>Zizaniinae</taxon>
        <taxon>Zizania</taxon>
    </lineage>
</organism>
<dbReference type="EMBL" id="JAAALK010000288">
    <property type="protein sequence ID" value="KAG8053041.1"/>
    <property type="molecule type" value="Genomic_DNA"/>
</dbReference>
<feature type="compositionally biased region" description="Basic residues" evidence="1">
    <location>
        <begin position="1"/>
        <end position="14"/>
    </location>
</feature>
<evidence type="ECO:0000313" key="3">
    <source>
        <dbReference type="Proteomes" id="UP000729402"/>
    </source>
</evidence>
<dbReference type="Proteomes" id="UP000729402">
    <property type="component" value="Unassembled WGS sequence"/>
</dbReference>
<sequence length="127" mass="13638">MKGRRVRRATHASRAHGFTATRPHGTRVTGSDRRTSVRQSALRRAAASRRPSARSGPSSCCGLRPPRRGSGDQRSGSRRAPPSADCGSVSLRLRPLGLPPPALRGGRRRGVTPLASRLWTSVRCPSP</sequence>
<feature type="compositionally biased region" description="Low complexity" evidence="1">
    <location>
        <begin position="38"/>
        <end position="59"/>
    </location>
</feature>